<feature type="non-terminal residue" evidence="1">
    <location>
        <position position="1"/>
    </location>
</feature>
<comment type="caution">
    <text evidence="1">The sequence shown here is derived from an EMBL/GenBank/DDBJ whole genome shotgun (WGS) entry which is preliminary data.</text>
</comment>
<organism evidence="1">
    <name type="scientific">marine sediment metagenome</name>
    <dbReference type="NCBI Taxonomy" id="412755"/>
    <lineage>
        <taxon>unclassified sequences</taxon>
        <taxon>metagenomes</taxon>
        <taxon>ecological metagenomes</taxon>
    </lineage>
</organism>
<sequence>LISFIKSRIAKKNINLNEEGICTILKSLFQQNLIAEGSKLTKNEVLENSPLRKKIYNYIKNNLGVYYFKIVKEFNLGNHSATWHLEMLLKFALINEMKIEKNHVYYETSLNPKDVEKAYYLSNEKIISIVEYFNNNSTWHTKSELSKNLNMHLNTVNKYLNKLEDLNIIQTKIISNKTLYFKEEVK</sequence>
<evidence type="ECO:0000313" key="1">
    <source>
        <dbReference type="EMBL" id="KKL58826.1"/>
    </source>
</evidence>
<dbReference type="InterPro" id="IPR036390">
    <property type="entry name" value="WH_DNA-bd_sf"/>
</dbReference>
<name>A0A0F9DYF5_9ZZZZ</name>
<evidence type="ECO:0008006" key="2">
    <source>
        <dbReference type="Google" id="ProtNLM"/>
    </source>
</evidence>
<dbReference type="InterPro" id="IPR036388">
    <property type="entry name" value="WH-like_DNA-bd_sf"/>
</dbReference>
<dbReference type="AlphaFoldDB" id="A0A0F9DYF5"/>
<reference evidence="1" key="1">
    <citation type="journal article" date="2015" name="Nature">
        <title>Complex archaea that bridge the gap between prokaryotes and eukaryotes.</title>
        <authorList>
            <person name="Spang A."/>
            <person name="Saw J.H."/>
            <person name="Jorgensen S.L."/>
            <person name="Zaremba-Niedzwiedzka K."/>
            <person name="Martijn J."/>
            <person name="Lind A.E."/>
            <person name="van Eijk R."/>
            <person name="Schleper C."/>
            <person name="Guy L."/>
            <person name="Ettema T.J."/>
        </authorList>
    </citation>
    <scope>NUCLEOTIDE SEQUENCE</scope>
</reference>
<proteinExistence type="predicted"/>
<dbReference type="SUPFAM" id="SSF46785">
    <property type="entry name" value="Winged helix' DNA-binding domain"/>
    <property type="match status" value="1"/>
</dbReference>
<protein>
    <recommendedName>
        <fullName evidence="2">Helix-turn-helix type 11 domain-containing protein</fullName>
    </recommendedName>
</protein>
<dbReference type="EMBL" id="LAZR01029686">
    <property type="protein sequence ID" value="KKL58826.1"/>
    <property type="molecule type" value="Genomic_DNA"/>
</dbReference>
<dbReference type="PANTHER" id="PTHR36216">
    <property type="entry name" value="TRANSCRIPTIONAL REGULATOR, TRMB"/>
    <property type="match status" value="1"/>
</dbReference>
<dbReference type="Gene3D" id="1.10.10.10">
    <property type="entry name" value="Winged helix-like DNA-binding domain superfamily/Winged helix DNA-binding domain"/>
    <property type="match status" value="2"/>
</dbReference>
<dbReference type="Pfam" id="PF13412">
    <property type="entry name" value="HTH_24"/>
    <property type="match status" value="1"/>
</dbReference>
<dbReference type="PANTHER" id="PTHR36216:SF1">
    <property type="entry name" value="HTH ARSR-TYPE DOMAIN-CONTAINING PROTEIN"/>
    <property type="match status" value="1"/>
</dbReference>
<accession>A0A0F9DYF5</accession>
<gene>
    <name evidence="1" type="ORF">LCGC14_2221460</name>
</gene>